<dbReference type="InterPro" id="IPR040719">
    <property type="entry name" value="DUF5597"/>
</dbReference>
<keyword evidence="1" id="KW-0378">Hydrolase</keyword>
<dbReference type="Gene3D" id="3.20.20.80">
    <property type="entry name" value="Glycosidases"/>
    <property type="match status" value="1"/>
</dbReference>
<evidence type="ECO:0000259" key="3">
    <source>
        <dbReference type="Pfam" id="PF02449"/>
    </source>
</evidence>
<dbReference type="GO" id="GO:0005975">
    <property type="term" value="P:carbohydrate metabolic process"/>
    <property type="evidence" value="ECO:0007669"/>
    <property type="project" value="InterPro"/>
</dbReference>
<evidence type="ECO:0008006" key="7">
    <source>
        <dbReference type="Google" id="ProtNLM"/>
    </source>
</evidence>
<dbReference type="RefSeq" id="WP_183983053.1">
    <property type="nucleotide sequence ID" value="NZ_JACIEV010000003.1"/>
</dbReference>
<reference evidence="5 6" key="1">
    <citation type="submission" date="2020-08" db="EMBL/GenBank/DDBJ databases">
        <title>Genomic Encyclopedia of Type Strains, Phase IV (KMG-IV): sequencing the most valuable type-strain genomes for metagenomic binning, comparative biology and taxonomic classification.</title>
        <authorList>
            <person name="Goeker M."/>
        </authorList>
    </citation>
    <scope>NUCLEOTIDE SEQUENCE [LARGE SCALE GENOMIC DNA]</scope>
    <source>
        <strain evidence="5 6">YC6723</strain>
    </source>
</reference>
<sequence length="547" mass="57853">MGRAGDGSGGLANRTAGGRACRRYAVGAATIGALLTCTPVAAQQSRMIAGTGGGKPRLEVDGTPFLLLGIQLNNSSGFASQMRRLAPAIARSHANTVMAPVGWEGVEPVEGRFDWSVVDGLISEARAQKVRLVLLWFGSWKNGNMSYVPAWVKRDPVRFPGVTTAQGQRIEVLSPIAAANRDADARAFAALMAHLKAVDGARGTVIMVQVENEAGTLGADRDYSPAAEALFRAPVPADMPGAKPGDWTANYAERAHEAFMAYHTARYIGAVAAAGKAAYRLPLYVNVWPREQPGLLRPGDSSPSGGAVSWLLPQWRALAPAIDVVGVDNYDTNVAPYTEIARAYDVPGNPLFVPETGGSMAHARHAFWTLAQPHAVGIGKFGIGEGFGMRDGVAMEEPIALDYRLIGPVAPLLLPLRDAGRVRVAIEEDGIANVPMSFPGIDLVVRFGEVRDGYGGPRGQGNADVSGRVIAAQVAADRYLLVGANANLRFAPPLGRGGTVQLISVEEGHVERGAFVRDRWLNGDETAFGVKLPPTGATLMVTVEQSQ</sequence>
<dbReference type="GO" id="GO:0009341">
    <property type="term" value="C:beta-galactosidase complex"/>
    <property type="evidence" value="ECO:0007669"/>
    <property type="project" value="InterPro"/>
</dbReference>
<evidence type="ECO:0000313" key="6">
    <source>
        <dbReference type="Proteomes" id="UP000529795"/>
    </source>
</evidence>
<dbReference type="AlphaFoldDB" id="A0A840F1Y8"/>
<dbReference type="Pfam" id="PF18120">
    <property type="entry name" value="DUF5597"/>
    <property type="match status" value="1"/>
</dbReference>
<protein>
    <recommendedName>
        <fullName evidence="7">Beta-galactosidase</fullName>
    </recommendedName>
</protein>
<proteinExistence type="predicted"/>
<feature type="domain" description="DUF5597" evidence="4">
    <location>
        <begin position="402"/>
        <end position="532"/>
    </location>
</feature>
<feature type="domain" description="Glycoside hydrolase family 42 N-terminal" evidence="3">
    <location>
        <begin position="91"/>
        <end position="233"/>
    </location>
</feature>
<accession>A0A840F1Y8</accession>
<evidence type="ECO:0000256" key="1">
    <source>
        <dbReference type="ARBA" id="ARBA00022801"/>
    </source>
</evidence>
<dbReference type="InterPro" id="IPR013529">
    <property type="entry name" value="Glyco_hydro_42_N"/>
</dbReference>
<keyword evidence="2" id="KW-0326">Glycosidase</keyword>
<dbReference type="InterPro" id="IPR017853">
    <property type="entry name" value="GH"/>
</dbReference>
<dbReference type="Proteomes" id="UP000529795">
    <property type="component" value="Unassembled WGS sequence"/>
</dbReference>
<dbReference type="Pfam" id="PF02449">
    <property type="entry name" value="Glyco_hydro_42"/>
    <property type="match status" value="1"/>
</dbReference>
<evidence type="ECO:0000256" key="2">
    <source>
        <dbReference type="ARBA" id="ARBA00023295"/>
    </source>
</evidence>
<dbReference type="Gene3D" id="2.60.220.20">
    <property type="entry name" value="putative beta-Galactosidase from caulobacter crescentus"/>
    <property type="match status" value="1"/>
</dbReference>
<organism evidence="5 6">
    <name type="scientific">Sphingomonas jinjuensis</name>
    <dbReference type="NCBI Taxonomy" id="535907"/>
    <lineage>
        <taxon>Bacteria</taxon>
        <taxon>Pseudomonadati</taxon>
        <taxon>Pseudomonadota</taxon>
        <taxon>Alphaproteobacteria</taxon>
        <taxon>Sphingomonadales</taxon>
        <taxon>Sphingomonadaceae</taxon>
        <taxon>Sphingomonas</taxon>
    </lineage>
</organism>
<name>A0A840F1Y8_9SPHN</name>
<gene>
    <name evidence="5" type="ORF">GGQ80_001265</name>
</gene>
<dbReference type="EMBL" id="JACIEV010000003">
    <property type="protein sequence ID" value="MBB4153363.1"/>
    <property type="molecule type" value="Genomic_DNA"/>
</dbReference>
<dbReference type="SUPFAM" id="SSF51445">
    <property type="entry name" value="(Trans)glycosidases"/>
    <property type="match status" value="1"/>
</dbReference>
<evidence type="ECO:0000313" key="5">
    <source>
        <dbReference type="EMBL" id="MBB4153363.1"/>
    </source>
</evidence>
<comment type="caution">
    <text evidence="5">The sequence shown here is derived from an EMBL/GenBank/DDBJ whole genome shotgun (WGS) entry which is preliminary data.</text>
</comment>
<dbReference type="GO" id="GO:0004565">
    <property type="term" value="F:beta-galactosidase activity"/>
    <property type="evidence" value="ECO:0007669"/>
    <property type="project" value="InterPro"/>
</dbReference>
<keyword evidence="6" id="KW-1185">Reference proteome</keyword>
<evidence type="ECO:0000259" key="4">
    <source>
        <dbReference type="Pfam" id="PF18120"/>
    </source>
</evidence>